<dbReference type="SUPFAM" id="SSF51182">
    <property type="entry name" value="RmlC-like cupins"/>
    <property type="match status" value="1"/>
</dbReference>
<evidence type="ECO:0000313" key="3">
    <source>
        <dbReference type="Proteomes" id="UP000766336"/>
    </source>
</evidence>
<dbReference type="InterPro" id="IPR011051">
    <property type="entry name" value="RmlC_Cupin_sf"/>
</dbReference>
<dbReference type="InterPro" id="IPR014710">
    <property type="entry name" value="RmlC-like_jellyroll"/>
</dbReference>
<name>A0ABS5Q7X0_9PROT</name>
<feature type="domain" description="Cupin type-2" evidence="1">
    <location>
        <begin position="66"/>
        <end position="119"/>
    </location>
</feature>
<evidence type="ECO:0000313" key="2">
    <source>
        <dbReference type="EMBL" id="MBS7809574.1"/>
    </source>
</evidence>
<reference evidence="2 3" key="1">
    <citation type="submission" date="2021-05" db="EMBL/GenBank/DDBJ databases">
        <title>Roseococcus sp. XZZS9, whole genome shotgun sequencing project.</title>
        <authorList>
            <person name="Zhao G."/>
            <person name="Shen L."/>
        </authorList>
    </citation>
    <scope>NUCLEOTIDE SEQUENCE [LARGE SCALE GENOMIC DNA]</scope>
    <source>
        <strain evidence="2 3">XZZS9</strain>
    </source>
</reference>
<dbReference type="CDD" id="cd06980">
    <property type="entry name" value="cupin_bxe_c0505"/>
    <property type="match status" value="1"/>
</dbReference>
<dbReference type="InterPro" id="IPR013096">
    <property type="entry name" value="Cupin_2"/>
</dbReference>
<proteinExistence type="predicted"/>
<evidence type="ECO:0000259" key="1">
    <source>
        <dbReference type="Pfam" id="PF07883"/>
    </source>
</evidence>
<gene>
    <name evidence="2" type="ORF">KHU32_01405</name>
</gene>
<dbReference type="Pfam" id="PF07883">
    <property type="entry name" value="Cupin_2"/>
    <property type="match status" value="1"/>
</dbReference>
<dbReference type="Gene3D" id="2.60.120.10">
    <property type="entry name" value="Jelly Rolls"/>
    <property type="match status" value="1"/>
</dbReference>
<dbReference type="RefSeq" id="WP_213668264.1">
    <property type="nucleotide sequence ID" value="NZ_JAHCDA010000001.1"/>
</dbReference>
<dbReference type="Proteomes" id="UP000766336">
    <property type="component" value="Unassembled WGS sequence"/>
</dbReference>
<keyword evidence="3" id="KW-1185">Reference proteome</keyword>
<accession>A0ABS5Q7X0</accession>
<dbReference type="EMBL" id="JAHCDA010000001">
    <property type="protein sequence ID" value="MBS7809574.1"/>
    <property type="molecule type" value="Genomic_DNA"/>
</dbReference>
<organism evidence="2 3">
    <name type="scientific">Roseococcus pinisoli</name>
    <dbReference type="NCBI Taxonomy" id="2835040"/>
    <lineage>
        <taxon>Bacteria</taxon>
        <taxon>Pseudomonadati</taxon>
        <taxon>Pseudomonadota</taxon>
        <taxon>Alphaproteobacteria</taxon>
        <taxon>Acetobacterales</taxon>
        <taxon>Roseomonadaceae</taxon>
        <taxon>Roseococcus</taxon>
    </lineage>
</organism>
<protein>
    <submittedName>
        <fullName evidence="2">Cupin domain-containing protein</fullName>
    </submittedName>
</protein>
<sequence>MSSQTTMPPPAGAAPVKFAMATGENTAFVPGRRPFFKYRDLGVAEATNGRMRAQVMTAITGMTEPTGWHVHICDAQFVYVLRGWVELGFENGVRRRFGPGDAVLIPGGMKHNEFATSDDVEILELSIPGPMDTKPCDPPPAG</sequence>
<comment type="caution">
    <text evidence="2">The sequence shown here is derived from an EMBL/GenBank/DDBJ whole genome shotgun (WGS) entry which is preliminary data.</text>
</comment>